<feature type="domain" description="OmpR/PhoB-type" evidence="5">
    <location>
        <begin position="1"/>
        <end position="92"/>
    </location>
</feature>
<dbReference type="SUPFAM" id="SSF52540">
    <property type="entry name" value="P-loop containing nucleoside triphosphate hydrolases"/>
    <property type="match status" value="1"/>
</dbReference>
<evidence type="ECO:0000256" key="1">
    <source>
        <dbReference type="ARBA" id="ARBA00005820"/>
    </source>
</evidence>
<evidence type="ECO:0000256" key="2">
    <source>
        <dbReference type="ARBA" id="ARBA00023012"/>
    </source>
</evidence>
<proteinExistence type="inferred from homology"/>
<dbReference type="InterPro" id="IPR005158">
    <property type="entry name" value="BTAD"/>
</dbReference>
<reference evidence="7" key="1">
    <citation type="submission" date="2016-10" db="EMBL/GenBank/DDBJ databases">
        <authorList>
            <person name="Varghese N."/>
        </authorList>
    </citation>
    <scope>NUCLEOTIDE SEQUENCE [LARGE SCALE GENOMIC DNA]</scope>
    <source>
        <strain evidence="7">DSM 45096 / BCRC 16803 / CGMCC 4.1857 / CIP 109030 / JCM 12277 / KCTC 19219 / NBRC 100920 / 33214</strain>
    </source>
</reference>
<dbReference type="SUPFAM" id="SSF48452">
    <property type="entry name" value="TPR-like"/>
    <property type="match status" value="2"/>
</dbReference>
<evidence type="ECO:0000259" key="5">
    <source>
        <dbReference type="PROSITE" id="PS51755"/>
    </source>
</evidence>
<dbReference type="Proteomes" id="UP000183015">
    <property type="component" value="Unassembled WGS sequence"/>
</dbReference>
<comment type="similarity">
    <text evidence="1">Belongs to the AfsR/DnrI/RedD regulatory family.</text>
</comment>
<dbReference type="GO" id="GO:0003677">
    <property type="term" value="F:DNA binding"/>
    <property type="evidence" value="ECO:0007669"/>
    <property type="project" value="UniProtKB-UniRule"/>
</dbReference>
<dbReference type="SUPFAM" id="SSF46894">
    <property type="entry name" value="C-terminal effector domain of the bipartite response regulators"/>
    <property type="match status" value="1"/>
</dbReference>
<evidence type="ECO:0000256" key="4">
    <source>
        <dbReference type="PROSITE-ProRule" id="PRU01091"/>
    </source>
</evidence>
<accession>A0A1H7VIR0</accession>
<dbReference type="InterPro" id="IPR011990">
    <property type="entry name" value="TPR-like_helical_dom_sf"/>
</dbReference>
<dbReference type="PROSITE" id="PS51755">
    <property type="entry name" value="OMPR_PHOB"/>
    <property type="match status" value="1"/>
</dbReference>
<keyword evidence="3 4" id="KW-0238">DNA-binding</keyword>
<evidence type="ECO:0000256" key="3">
    <source>
        <dbReference type="ARBA" id="ARBA00023125"/>
    </source>
</evidence>
<dbReference type="InterPro" id="IPR036388">
    <property type="entry name" value="WH-like_DNA-bd_sf"/>
</dbReference>
<protein>
    <submittedName>
        <fullName evidence="6">Predicted ATPase</fullName>
    </submittedName>
</protein>
<dbReference type="Pfam" id="PF03704">
    <property type="entry name" value="BTAD"/>
    <property type="match status" value="1"/>
</dbReference>
<dbReference type="GO" id="GO:0006355">
    <property type="term" value="P:regulation of DNA-templated transcription"/>
    <property type="evidence" value="ECO:0007669"/>
    <property type="project" value="InterPro"/>
</dbReference>
<dbReference type="SMART" id="SM00028">
    <property type="entry name" value="TPR"/>
    <property type="match status" value="2"/>
</dbReference>
<dbReference type="InterPro" id="IPR058852">
    <property type="entry name" value="HTH_77"/>
</dbReference>
<dbReference type="CDD" id="cd15831">
    <property type="entry name" value="BTAD"/>
    <property type="match status" value="1"/>
</dbReference>
<dbReference type="EMBL" id="FOAZ01000018">
    <property type="protein sequence ID" value="SEM08745.1"/>
    <property type="molecule type" value="Genomic_DNA"/>
</dbReference>
<dbReference type="PRINTS" id="PR00364">
    <property type="entry name" value="DISEASERSIST"/>
</dbReference>
<dbReference type="InterPro" id="IPR041664">
    <property type="entry name" value="AAA_16"/>
</dbReference>
<dbReference type="PANTHER" id="PTHR47691:SF3">
    <property type="entry name" value="HTH-TYPE TRANSCRIPTIONAL REGULATOR RV0890C-RELATED"/>
    <property type="match status" value="1"/>
</dbReference>
<sequence length="1133" mass="120357">MGMRFGILGSSLVLDDDQRPVALAGGRLRTLLAALALREGRAAQPWALIEEIWGEAGPADPQDALQTLVARLRRTLGAEHVASGPEGYRLIGGDTDAAAFRGLVADAAEAPPARAAELLGAALALWRGPALADLPAREDAALRLEAERAAAHRAHVEARLALGDAPAVLPELAERVAAEPLDESWHLLHLRALHASGRTADALRAYDSTRRTLAAELGTDPGPALRAMHTQLLAPAPVTVPSAAPWPGGAGAEPGVRDVPAGGATPGGVPGRVPGNLPARLTSFVGREAELAALDAELPGARVLTLTGPGGTGKTRLAQQAAAALAESYPDGVWQVELAPLDDPRAVVDAVLGALGLRVTHLGLGLPESLAAGVPGADGDGPLGRLLEFCGPRELLLVLDNCEHLVQAAAELAQRLVAACPRVTVLATSREPLGVAGELVRPLEPLPEPTALRLLAVRGAAARPGFDPGDPAQDPAACAEICRRLDGLPLAIELAAARLRAMTPRQLADRLDHRFALLTGGNRTDLPRQQTLRAVVDWSWDLLEPSERTLLARLSVFAGGWTLDAAEAICADPADLLPQDVAPSLLSLVDKSLIQADLAAGTDAQPRYRMLETIHAYAAERLREADAPHAPAAAHLRWFRELARATDPLLRTEAQLDALRLLDAEHDNLRAALRRAVEGGEEQEALSLLCNLGWYWNLRNRRDEAHDWYDAVLTLVPGDPFDAPAVPVEEGPGELAPPWPRPVLEEARRAVATGRLLTAEGIYGGVPSAELQELGARIIDFYRPELPQSARMPALQRVYVVMYAGMLEHLQSVADGLVDGCRRFGRRWELACALQIRSKLLNDQWDRQSQAERDAAESQALFTELGDRWGRAEALAGRAEIANFAGEFEEGVRCCREAMVLAHEVGADQEQPILRVRLGDGLIGLGHYDEGAAELVRAIEESAAYGVIGQGAGMFGTMLLAGLRMRQQRLAEARTLLEGLLVDSSGPGAANLLNGMVISMLGAVEAMDGRPEAGLRRVRAGLEELRSHPLSSQVPEQLPLVVAPALTGTLWRCAAAGLVPEQDPAGTAARLLGAYELLQTRSAKHRLDRAALAETAAGLRSLLGDAAYEEAYAAGRAMDASQTVQLMYQGLDG</sequence>
<gene>
    <name evidence="6" type="ORF">SAMN05414137_11849</name>
</gene>
<dbReference type="Gene3D" id="3.40.50.300">
    <property type="entry name" value="P-loop containing nucleotide triphosphate hydrolases"/>
    <property type="match status" value="1"/>
</dbReference>
<dbReference type="Gene3D" id="1.25.40.10">
    <property type="entry name" value="Tetratricopeptide repeat domain"/>
    <property type="match status" value="2"/>
</dbReference>
<dbReference type="InterPro" id="IPR019734">
    <property type="entry name" value="TPR_rpt"/>
</dbReference>
<keyword evidence="2" id="KW-0902">Two-component regulatory system</keyword>
<dbReference type="PANTHER" id="PTHR47691">
    <property type="entry name" value="REGULATOR-RELATED"/>
    <property type="match status" value="1"/>
</dbReference>
<dbReference type="InterPro" id="IPR001867">
    <property type="entry name" value="OmpR/PhoB-type_DNA-bd"/>
</dbReference>
<dbReference type="Pfam" id="PF25872">
    <property type="entry name" value="HTH_77"/>
    <property type="match status" value="1"/>
</dbReference>
<dbReference type="InterPro" id="IPR016032">
    <property type="entry name" value="Sig_transdc_resp-reg_C-effctor"/>
</dbReference>
<dbReference type="Gene3D" id="1.10.10.10">
    <property type="entry name" value="Winged helix-like DNA-binding domain superfamily/Winged helix DNA-binding domain"/>
    <property type="match status" value="1"/>
</dbReference>
<dbReference type="eggNOG" id="COG3629">
    <property type="taxonomic scope" value="Bacteria"/>
</dbReference>
<dbReference type="Pfam" id="PF13191">
    <property type="entry name" value="AAA_16"/>
    <property type="match status" value="1"/>
</dbReference>
<dbReference type="eggNOG" id="COG3903">
    <property type="taxonomic scope" value="Bacteria"/>
</dbReference>
<feature type="DNA-binding region" description="OmpR/PhoB-type" evidence="4">
    <location>
        <begin position="1"/>
        <end position="92"/>
    </location>
</feature>
<dbReference type="STRING" id="235985.SAMN05414137_11849"/>
<dbReference type="SMART" id="SM00862">
    <property type="entry name" value="Trans_reg_C"/>
    <property type="match status" value="1"/>
</dbReference>
<dbReference type="InterPro" id="IPR027417">
    <property type="entry name" value="P-loop_NTPase"/>
</dbReference>
<dbReference type="AlphaFoldDB" id="A0A1H7VIR0"/>
<dbReference type="GO" id="GO:0000160">
    <property type="term" value="P:phosphorelay signal transduction system"/>
    <property type="evidence" value="ECO:0007669"/>
    <property type="project" value="UniProtKB-KW"/>
</dbReference>
<keyword evidence="7" id="KW-1185">Reference proteome</keyword>
<evidence type="ECO:0000313" key="7">
    <source>
        <dbReference type="Proteomes" id="UP000183015"/>
    </source>
</evidence>
<evidence type="ECO:0000313" key="6">
    <source>
        <dbReference type="EMBL" id="SEM08745.1"/>
    </source>
</evidence>
<organism evidence="6 7">
    <name type="scientific">Streptacidiphilus jiangxiensis</name>
    <dbReference type="NCBI Taxonomy" id="235985"/>
    <lineage>
        <taxon>Bacteria</taxon>
        <taxon>Bacillati</taxon>
        <taxon>Actinomycetota</taxon>
        <taxon>Actinomycetes</taxon>
        <taxon>Kitasatosporales</taxon>
        <taxon>Streptomycetaceae</taxon>
        <taxon>Streptacidiphilus</taxon>
    </lineage>
</organism>
<dbReference type="SMART" id="SM01043">
    <property type="entry name" value="BTAD"/>
    <property type="match status" value="1"/>
</dbReference>
<name>A0A1H7VIR0_STRJI</name>